<evidence type="ECO:0008006" key="6">
    <source>
        <dbReference type="Google" id="ProtNLM"/>
    </source>
</evidence>
<gene>
    <name evidence="4" type="ORF">Q9L58_005054</name>
</gene>
<dbReference type="Proteomes" id="UP001447188">
    <property type="component" value="Unassembled WGS sequence"/>
</dbReference>
<dbReference type="Pfam" id="PF13086">
    <property type="entry name" value="AAA_11"/>
    <property type="match status" value="1"/>
</dbReference>
<evidence type="ECO:0000256" key="1">
    <source>
        <dbReference type="ARBA" id="ARBA00022806"/>
    </source>
</evidence>
<dbReference type="InterPro" id="IPR041677">
    <property type="entry name" value="DNA2/NAM7_AAA_11"/>
</dbReference>
<evidence type="ECO:0000259" key="3">
    <source>
        <dbReference type="Pfam" id="PF13087"/>
    </source>
</evidence>
<evidence type="ECO:0000259" key="2">
    <source>
        <dbReference type="Pfam" id="PF13086"/>
    </source>
</evidence>
<comment type="caution">
    <text evidence="4">The sequence shown here is derived from an EMBL/GenBank/DDBJ whole genome shotgun (WGS) entry which is preliminary data.</text>
</comment>
<dbReference type="Gene3D" id="3.40.50.300">
    <property type="entry name" value="P-loop containing nucleotide triphosphate hydrolases"/>
    <property type="match status" value="2"/>
</dbReference>
<keyword evidence="1" id="KW-0347">Helicase</keyword>
<evidence type="ECO:0000313" key="5">
    <source>
        <dbReference type="Proteomes" id="UP001447188"/>
    </source>
</evidence>
<keyword evidence="5" id="KW-1185">Reference proteome</keyword>
<dbReference type="PANTHER" id="PTHR10887">
    <property type="entry name" value="DNA2/NAM7 HELICASE FAMILY"/>
    <property type="match status" value="1"/>
</dbReference>
<dbReference type="InterPro" id="IPR045055">
    <property type="entry name" value="DNA2/NAM7-like"/>
</dbReference>
<proteinExistence type="predicted"/>
<sequence>MEGFLQNAIKMMETGSADAKQFLVKDLGGERGLIRIRQIVESEYSLSYSVLKPMFKRNCVPFLKLISHEEVQSSLVLEAAVGTIFNVIYGPDGQRGITFFQKVSANLVRAKASPDDCYGLAEEDAFEEALAAAAAALLNTVRLNQGAAVQTEFRNIVGNLRACYDQDESKHSSFAIRSAHQDIERVSERLQMGDLIAPVQAANSRTAPPNPNFAQPLQLAVELPGTYSTVGIRHDNDFGHITNIKILPTTDEIKSDRDEFLPLKGVNSPHHMRGIHRLLDSQFRLLREDTSGQLRDGVRHLLDNWNVLVTGTDAKAKRKVQRQSQTRIRIYDDAQTERFRYDRKKGLVIDVSFDQPKKVNGMTKRKRVEWWKGSKELELSSLVALVGNDKETTFLLVAGRTIDAPRTQNPDETREDVLDDLVSDDSRAVITLSLADPNNAQDQSRMIDLAQSRVVGGLIMVEFPGILYVSFEPILRCLQGLHGNPTIPFTKWIIPQPEQTVLTGSLLSRLLRLRRDSFIKVPPPLYLARNRAPLDLKCITKNSQALSFSIDNPVTVRELLEKTTLDRGQCEALITGLQNELALIQGPPGTGKSYVGLQLAKVLLANRDQTKIGPIICVCYTNHALDQFLEHLLANGVQKIVRLGGGSKTEALRNYTLQAMSKNGTRTKVEKRDVWSCMQGLDTVEEDMASVCAQLSKSSGWKALKEHLATVHPQHHNAIYGSNDDDDDGEGWTTVANKAKMLENWVQGRGIRDGMNIGWRTNRPVGQLLLVDENTGTVPSIWTMSLPERVRLKAHWEQEMRDAIEERLREAVGQHSEVSGALKQQYREFDKRCLEQAYVIGCTTTGLATNSNLLRSLSSKVLICEEAAEVLEAHILTALLPSVQHAILIGDHLQLRPKVGNYNLSMESERGKQYGLDESLFERLANERFGDGDKFPIAQLDTQRRMDPSISTFVRETLYPKLQDHPDTKTHPDVIGMRRKLFWLDHRIMEDSTAESESASKTHTWEIDMVVGLVKHLSRQGVYKSNEIAVLTPYLGQLQKLRKKLGSICDLIVGDKDQEQLDLEEDSDLEESPKVLVKEVQRGKLLDAVKVSTVDNFQGDEAKIIIISLVRSNTQRNCGFLKASNRTNVLLSRARDGMYIIGNAETFGKVEMWTKVIGLFEEGGNIGTELQLRCPRHTAARISVSTPEDFLVKSPEGGCAEKCGLRLDCGHTCVTKCHSEPLHRVTSAAGKNVVAATLAFLRWNFRVGML</sequence>
<accession>A0ABR3GJQ9</accession>
<dbReference type="CDD" id="cd17936">
    <property type="entry name" value="EEXXEc_NFX1"/>
    <property type="match status" value="1"/>
</dbReference>
<dbReference type="InterPro" id="IPR047187">
    <property type="entry name" value="SF1_C_Upf1"/>
</dbReference>
<dbReference type="CDD" id="cd18808">
    <property type="entry name" value="SF1_C_Upf1"/>
    <property type="match status" value="1"/>
</dbReference>
<organism evidence="4 5">
    <name type="scientific">Discina gigas</name>
    <dbReference type="NCBI Taxonomy" id="1032678"/>
    <lineage>
        <taxon>Eukaryota</taxon>
        <taxon>Fungi</taxon>
        <taxon>Dikarya</taxon>
        <taxon>Ascomycota</taxon>
        <taxon>Pezizomycotina</taxon>
        <taxon>Pezizomycetes</taxon>
        <taxon>Pezizales</taxon>
        <taxon>Discinaceae</taxon>
        <taxon>Discina</taxon>
    </lineage>
</organism>
<keyword evidence="1" id="KW-0547">Nucleotide-binding</keyword>
<feature type="domain" description="DNA2/NAM7 helicase-like C-terminal" evidence="3">
    <location>
        <begin position="916"/>
        <end position="1144"/>
    </location>
</feature>
<dbReference type="Pfam" id="PF13087">
    <property type="entry name" value="AAA_12"/>
    <property type="match status" value="1"/>
</dbReference>
<evidence type="ECO:0000313" key="4">
    <source>
        <dbReference type="EMBL" id="KAL0636025.1"/>
    </source>
</evidence>
<name>A0ABR3GJQ9_9PEZI</name>
<keyword evidence="1" id="KW-0067">ATP-binding</keyword>
<reference evidence="4 5" key="1">
    <citation type="submission" date="2024-02" db="EMBL/GenBank/DDBJ databases">
        <title>Discinaceae phylogenomics.</title>
        <authorList>
            <person name="Dirks A.C."/>
            <person name="James T.Y."/>
        </authorList>
    </citation>
    <scope>NUCLEOTIDE SEQUENCE [LARGE SCALE GENOMIC DNA]</scope>
    <source>
        <strain evidence="4 5">ACD0624</strain>
    </source>
</reference>
<protein>
    <recommendedName>
        <fullName evidence="6">P-loop containing nucleoside triphosphate hydrolase protein</fullName>
    </recommendedName>
</protein>
<dbReference type="InterPro" id="IPR041679">
    <property type="entry name" value="DNA2/NAM7-like_C"/>
</dbReference>
<keyword evidence="1" id="KW-0378">Hydrolase</keyword>
<dbReference type="InterPro" id="IPR027417">
    <property type="entry name" value="P-loop_NTPase"/>
</dbReference>
<feature type="domain" description="DNA2/NAM7 helicase helicase" evidence="2">
    <location>
        <begin position="565"/>
        <end position="899"/>
    </location>
</feature>
<dbReference type="PANTHER" id="PTHR10887:SF445">
    <property type="entry name" value="NFX1-TYPE ZINC FINGER-CONTAINING PROTEIN 1"/>
    <property type="match status" value="1"/>
</dbReference>
<dbReference type="EMBL" id="JBBBZM010000058">
    <property type="protein sequence ID" value="KAL0636025.1"/>
    <property type="molecule type" value="Genomic_DNA"/>
</dbReference>
<dbReference type="SUPFAM" id="SSF52540">
    <property type="entry name" value="P-loop containing nucleoside triphosphate hydrolases"/>
    <property type="match status" value="1"/>
</dbReference>